<dbReference type="Proteomes" id="UP000472267">
    <property type="component" value="Chromosome 3"/>
</dbReference>
<evidence type="ECO:0000313" key="4">
    <source>
        <dbReference type="Proteomes" id="UP000472267"/>
    </source>
</evidence>
<dbReference type="OMA" id="MCQALQA"/>
<dbReference type="SUPFAM" id="SSF48403">
    <property type="entry name" value="Ankyrin repeat"/>
    <property type="match status" value="1"/>
</dbReference>
<proteinExistence type="predicted"/>
<feature type="region of interest" description="Disordered" evidence="1">
    <location>
        <begin position="320"/>
        <end position="455"/>
    </location>
</feature>
<dbReference type="PANTHER" id="PTHR16267">
    <property type="entry name" value="BANK1/PIK3AP1 FAMILY MEMBER"/>
    <property type="match status" value="1"/>
</dbReference>
<dbReference type="CDD" id="cd00102">
    <property type="entry name" value="IPT"/>
    <property type="match status" value="1"/>
</dbReference>
<dbReference type="GO" id="GO:0005102">
    <property type="term" value="F:signaling receptor binding"/>
    <property type="evidence" value="ECO:0007669"/>
    <property type="project" value="TreeGrafter"/>
</dbReference>
<organism evidence="3 4">
    <name type="scientific">Salarias fasciatus</name>
    <name type="common">Jewelled blenny</name>
    <name type="synonym">Blennius fasciatus</name>
    <dbReference type="NCBI Taxonomy" id="181472"/>
    <lineage>
        <taxon>Eukaryota</taxon>
        <taxon>Metazoa</taxon>
        <taxon>Chordata</taxon>
        <taxon>Craniata</taxon>
        <taxon>Vertebrata</taxon>
        <taxon>Euteleostomi</taxon>
        <taxon>Actinopterygii</taxon>
        <taxon>Neopterygii</taxon>
        <taxon>Teleostei</taxon>
        <taxon>Neoteleostei</taxon>
        <taxon>Acanthomorphata</taxon>
        <taxon>Ovalentaria</taxon>
        <taxon>Blenniimorphae</taxon>
        <taxon>Blenniiformes</taxon>
        <taxon>Blennioidei</taxon>
        <taxon>Blenniidae</taxon>
        <taxon>Salariinae</taxon>
        <taxon>Salarias</taxon>
    </lineage>
</organism>
<dbReference type="Pfam" id="PF14545">
    <property type="entry name" value="DBB"/>
    <property type="match status" value="1"/>
</dbReference>
<reference evidence="3" key="3">
    <citation type="submission" date="2025-09" db="UniProtKB">
        <authorList>
            <consortium name="Ensembl"/>
        </authorList>
    </citation>
    <scope>IDENTIFICATION</scope>
</reference>
<dbReference type="GO" id="GO:0050869">
    <property type="term" value="P:negative regulation of B cell activation"/>
    <property type="evidence" value="ECO:0007669"/>
    <property type="project" value="TreeGrafter"/>
</dbReference>
<dbReference type="GO" id="GO:0042113">
    <property type="term" value="P:B cell activation"/>
    <property type="evidence" value="ECO:0007669"/>
    <property type="project" value="TreeGrafter"/>
</dbReference>
<reference evidence="3" key="1">
    <citation type="submission" date="2019-06" db="EMBL/GenBank/DDBJ databases">
        <authorList>
            <consortium name="Wellcome Sanger Institute Data Sharing"/>
        </authorList>
    </citation>
    <scope>NUCLEOTIDE SEQUENCE [LARGE SCALE GENOMIC DNA]</scope>
</reference>
<reference evidence="3" key="2">
    <citation type="submission" date="2025-08" db="UniProtKB">
        <authorList>
            <consortium name="Ensembl"/>
        </authorList>
    </citation>
    <scope>IDENTIFICATION</scope>
</reference>
<keyword evidence="4" id="KW-1185">Reference proteome</keyword>
<dbReference type="AlphaFoldDB" id="A0A672JGH9"/>
<dbReference type="InterPro" id="IPR017893">
    <property type="entry name" value="DBB_domain"/>
</dbReference>
<feature type="domain" description="DBB" evidence="2">
    <location>
        <begin position="15"/>
        <end position="147"/>
    </location>
</feature>
<sequence length="455" mass="49728">MQPAGADGVTSSIVVIPPRVPCGSSTEVFVLLKNEAAGSNIQVEFIRVNQKLMVKPVRWNERILRVRAPDFPPGNVRVNVYSGEVLLNNTQLQYYSSMEEISCLLSSVADPVDFMCQALQVSSVDELDERLSSMLLEGLPTGGFQGLQCENTPDRELHHADVPSLLHFAARYGLRSLSGLLLQCPGAGRALQTADRHGQTPTDLAESHGHKELHVLLKETLSMLTSGEDSGEASVYEMMCNTDAQNMHRVEEEEEEEEEEEDLYAPLGVNDEYDTILNPAKVVMIANRPPAPTPRPESTQARQDRTPYIAQVFNKKKCPQGGADLYSLPSKQAQGRERSPAPTPGAPGPRQTQGPQLLAQLQQRVKAGPLSADDRQEVQGGVEAKQQEKLSHLPASSSNSRADDSGAYDKINAVHHAPSFAGNESRRGSPPAEPQFCSKPLKGQQGDVCWKPEKR</sequence>
<protein>
    <recommendedName>
        <fullName evidence="2">DBB domain-containing protein</fullName>
    </recommendedName>
</protein>
<evidence type="ECO:0000259" key="2">
    <source>
        <dbReference type="PROSITE" id="PS51376"/>
    </source>
</evidence>
<feature type="compositionally biased region" description="Polar residues" evidence="1">
    <location>
        <begin position="350"/>
        <end position="363"/>
    </location>
</feature>
<accession>A0A672JGH9</accession>
<evidence type="ECO:0000256" key="1">
    <source>
        <dbReference type="SAM" id="MobiDB-lite"/>
    </source>
</evidence>
<dbReference type="InterPro" id="IPR036770">
    <property type="entry name" value="Ankyrin_rpt-contain_sf"/>
</dbReference>
<dbReference type="Ensembl" id="ENSSFAT00005053920.1">
    <property type="protein sequence ID" value="ENSSFAP00005052262.1"/>
    <property type="gene ID" value="ENSSFAG00005025049.1"/>
</dbReference>
<name>A0A672JGH9_SALFA</name>
<dbReference type="GO" id="GO:0051898">
    <property type="term" value="P:negative regulation of phosphatidylinositol 3-kinase/protein kinase B signal transduction"/>
    <property type="evidence" value="ECO:0007669"/>
    <property type="project" value="TreeGrafter"/>
</dbReference>
<evidence type="ECO:0000313" key="3">
    <source>
        <dbReference type="Ensembl" id="ENSSFAP00005052262.1"/>
    </source>
</evidence>
<dbReference type="PANTHER" id="PTHR16267:SF13">
    <property type="entry name" value="B-CELL SCAFFOLD PROTEIN WITH ANKYRIN REPEATS"/>
    <property type="match status" value="1"/>
</dbReference>
<dbReference type="SMART" id="SM01282">
    <property type="entry name" value="DBB"/>
    <property type="match status" value="1"/>
</dbReference>
<gene>
    <name evidence="3" type="primary">bank1</name>
</gene>
<dbReference type="GO" id="GO:1990782">
    <property type="term" value="F:protein tyrosine kinase binding"/>
    <property type="evidence" value="ECO:0007669"/>
    <property type="project" value="TreeGrafter"/>
</dbReference>
<dbReference type="Gene3D" id="1.25.40.20">
    <property type="entry name" value="Ankyrin repeat-containing domain"/>
    <property type="match status" value="1"/>
</dbReference>
<dbReference type="InterPro" id="IPR052446">
    <property type="entry name" value="B-cell_PI3K-Signaling_Adptrs"/>
</dbReference>
<dbReference type="PROSITE" id="PS51376">
    <property type="entry name" value="DBB"/>
    <property type="match status" value="1"/>
</dbReference>